<evidence type="ECO:0000259" key="15">
    <source>
        <dbReference type="PROSITE" id="PS50173"/>
    </source>
</evidence>
<dbReference type="PROSITE" id="PS00028">
    <property type="entry name" value="ZINC_FINGER_C2H2_1"/>
    <property type="match status" value="1"/>
</dbReference>
<keyword evidence="4" id="KW-0479">Metal-binding</keyword>
<feature type="region of interest" description="Disordered" evidence="13">
    <location>
        <begin position="613"/>
        <end position="662"/>
    </location>
</feature>
<dbReference type="Gene3D" id="3.30.70.270">
    <property type="match status" value="1"/>
</dbReference>
<dbReference type="PROSITE" id="PS50173">
    <property type="entry name" value="UMUC"/>
    <property type="match status" value="1"/>
</dbReference>
<dbReference type="PROSITE" id="PS51907">
    <property type="entry name" value="ZF_UBZ3"/>
    <property type="match status" value="1"/>
</dbReference>
<dbReference type="GO" id="GO:0003684">
    <property type="term" value="F:damaged DNA binding"/>
    <property type="evidence" value="ECO:0007669"/>
    <property type="project" value="InterPro"/>
</dbReference>
<evidence type="ECO:0000256" key="11">
    <source>
        <dbReference type="ARBA" id="ARBA00044975"/>
    </source>
</evidence>
<dbReference type="InterPro" id="IPR013087">
    <property type="entry name" value="Znf_C2H2_type"/>
</dbReference>
<dbReference type="FunFam" id="3.40.1170.60:FF:000008">
    <property type="entry name" value="DNA polymerase eta subunit"/>
    <property type="match status" value="1"/>
</dbReference>
<dbReference type="Gene3D" id="1.10.150.20">
    <property type="entry name" value="5' to 3' exonuclease, C-terminal subdomain"/>
    <property type="match status" value="1"/>
</dbReference>
<accession>A0A2K3QA49</accession>
<feature type="domain" description="C2H2-type" evidence="14">
    <location>
        <begin position="588"/>
        <end position="615"/>
    </location>
</feature>
<dbReference type="Proteomes" id="UP000236621">
    <property type="component" value="Unassembled WGS sequence"/>
</dbReference>
<keyword evidence="9" id="KW-0234">DNA repair</keyword>
<dbReference type="InterPro" id="IPR001126">
    <property type="entry name" value="UmuC"/>
</dbReference>
<dbReference type="Gene3D" id="3.40.1170.60">
    <property type="match status" value="1"/>
</dbReference>
<feature type="domain" description="UmuC" evidence="15">
    <location>
        <begin position="42"/>
        <end position="307"/>
    </location>
</feature>
<keyword evidence="8" id="KW-0496">Mitochondrion</keyword>
<evidence type="ECO:0000256" key="10">
    <source>
        <dbReference type="ARBA" id="ARBA00023242"/>
    </source>
</evidence>
<dbReference type="GO" id="GO:0005634">
    <property type="term" value="C:nucleus"/>
    <property type="evidence" value="ECO:0007669"/>
    <property type="project" value="UniProtKB-SubCell"/>
</dbReference>
<organism evidence="17 18">
    <name type="scientific">Tolypocladium capitatum</name>
    <dbReference type="NCBI Taxonomy" id="45235"/>
    <lineage>
        <taxon>Eukaryota</taxon>
        <taxon>Fungi</taxon>
        <taxon>Dikarya</taxon>
        <taxon>Ascomycota</taxon>
        <taxon>Pezizomycotina</taxon>
        <taxon>Sordariomycetes</taxon>
        <taxon>Hypocreomycetidae</taxon>
        <taxon>Hypocreales</taxon>
        <taxon>Ophiocordycipitaceae</taxon>
        <taxon>Tolypocladium</taxon>
    </lineage>
</organism>
<keyword evidence="18" id="KW-1185">Reference proteome</keyword>
<evidence type="ECO:0000256" key="6">
    <source>
        <dbReference type="ARBA" id="ARBA00022771"/>
    </source>
</evidence>
<dbReference type="GO" id="GO:0007064">
    <property type="term" value="P:mitotic sister chromatid cohesion"/>
    <property type="evidence" value="ECO:0007669"/>
    <property type="project" value="UniProtKB-ARBA"/>
</dbReference>
<keyword evidence="10" id="KW-0539">Nucleus</keyword>
<comment type="subcellular location">
    <subcellularLocation>
        <location evidence="2">Mitochondrion</location>
    </subcellularLocation>
    <subcellularLocation>
        <location evidence="1">Nucleus</location>
    </subcellularLocation>
</comment>
<dbReference type="PANTHER" id="PTHR45873:SF1">
    <property type="entry name" value="DNA POLYMERASE ETA"/>
    <property type="match status" value="1"/>
</dbReference>
<dbReference type="GO" id="GO:0006281">
    <property type="term" value="P:DNA repair"/>
    <property type="evidence" value="ECO:0007669"/>
    <property type="project" value="UniProtKB-KW"/>
</dbReference>
<comment type="caution">
    <text evidence="17">The sequence shown here is derived from an EMBL/GenBank/DDBJ whole genome shotgun (WGS) entry which is preliminary data.</text>
</comment>
<evidence type="ECO:0000256" key="2">
    <source>
        <dbReference type="ARBA" id="ARBA00004173"/>
    </source>
</evidence>
<reference evidence="17 18" key="1">
    <citation type="submission" date="2017-08" db="EMBL/GenBank/DDBJ databases">
        <title>Harnessing the power of phylogenomics to disentangle the directionality and signatures of interkingdom host jumping in the parasitic fungal genus Tolypocladium.</title>
        <authorList>
            <person name="Quandt C.A."/>
            <person name="Patterson W."/>
            <person name="Spatafora J.W."/>
        </authorList>
    </citation>
    <scope>NUCLEOTIDE SEQUENCE [LARGE SCALE GENOMIC DNA]</scope>
    <source>
        <strain evidence="17 18">CBS 113982</strain>
    </source>
</reference>
<feature type="region of interest" description="Disordered" evidence="13">
    <location>
        <begin position="493"/>
        <end position="581"/>
    </location>
</feature>
<dbReference type="GO" id="GO:0005739">
    <property type="term" value="C:mitochondrion"/>
    <property type="evidence" value="ECO:0007669"/>
    <property type="project" value="UniProtKB-SubCell"/>
</dbReference>
<feature type="compositionally biased region" description="Basic and acidic residues" evidence="13">
    <location>
        <begin position="548"/>
        <end position="558"/>
    </location>
</feature>
<dbReference type="InterPro" id="IPR041298">
    <property type="entry name" value="UBZ3"/>
</dbReference>
<evidence type="ECO:0000313" key="18">
    <source>
        <dbReference type="Proteomes" id="UP000236621"/>
    </source>
</evidence>
<keyword evidence="3 17" id="KW-0808">Transferase</keyword>
<dbReference type="PROSITE" id="PS50157">
    <property type="entry name" value="ZINC_FINGER_C2H2_2"/>
    <property type="match status" value="1"/>
</dbReference>
<keyword evidence="6 12" id="KW-0863">Zinc-finger</keyword>
<dbReference type="AlphaFoldDB" id="A0A2K3QA49"/>
<proteinExistence type="predicted"/>
<feature type="region of interest" description="Disordered" evidence="13">
    <location>
        <begin position="1"/>
        <end position="20"/>
    </location>
</feature>
<dbReference type="GO" id="GO:0008270">
    <property type="term" value="F:zinc ion binding"/>
    <property type="evidence" value="ECO:0007669"/>
    <property type="project" value="UniProtKB-KW"/>
</dbReference>
<dbReference type="FunFam" id="3.30.1490.100:FF:000009">
    <property type="entry name" value="DNA polymerase eta subunit"/>
    <property type="match status" value="1"/>
</dbReference>
<evidence type="ECO:0000256" key="8">
    <source>
        <dbReference type="ARBA" id="ARBA00023128"/>
    </source>
</evidence>
<dbReference type="GO" id="GO:0003887">
    <property type="term" value="F:DNA-directed DNA polymerase activity"/>
    <property type="evidence" value="ECO:0007669"/>
    <property type="project" value="TreeGrafter"/>
</dbReference>
<dbReference type="SUPFAM" id="SSF100879">
    <property type="entry name" value="Lesion bypass DNA polymerase (Y-family), little finger domain"/>
    <property type="match status" value="1"/>
</dbReference>
<evidence type="ECO:0000256" key="9">
    <source>
        <dbReference type="ARBA" id="ARBA00023204"/>
    </source>
</evidence>
<dbReference type="PANTHER" id="PTHR45873">
    <property type="entry name" value="DNA POLYMERASE ETA"/>
    <property type="match status" value="1"/>
</dbReference>
<dbReference type="GO" id="GO:0009314">
    <property type="term" value="P:response to radiation"/>
    <property type="evidence" value="ECO:0007669"/>
    <property type="project" value="TreeGrafter"/>
</dbReference>
<dbReference type="EMBL" id="NRSZ01000884">
    <property type="protein sequence ID" value="PNY24436.1"/>
    <property type="molecule type" value="Genomic_DNA"/>
</dbReference>
<sequence>MPSSPLGISSPARAGSGRRSRFTHRQLAQLASYGPSNPLRVVAHIDLDAFYAQCEMARLGVAEDKPLAVQQWSATQGLIAVNYPARGSGISRHCNVTEAKKLCPDLIAQHVATWREGDDKWAYRDDAAANIASDKVSLDPYRLQSRRILALVKDALPRNLQRVEKAGLDEVFLDLSAHVHSVLLERFPQLSNPPPYDDTTDALPLPSVAALDWQADALVDLDEGEEETQDPDWDDVAILVGSEIVRTVRARIREELGYTCSAGIASNKLLSKLGSGFKKPNCQTVVRHRAVHAFLADFKLTKLRNLGGKLGDQVVSTFHTESVKEVLGVSLDQMKAKLGHDTGLWLYNTVRGVDTSEVSSRTQIKSMLSAKSFRPSISTPDQAAKWLRIFVADIHARLVEEGVLDNKRRPRTINLHHRTAGQTRSRQGPIPRGKTLDEELLFRLAKELLGQIIADGKVWPCANLSLSVGGFEDGVNGNMGIGAFLVKGAPEAGSPRYASPDTRAASQDRPSKKPRTDGGGLHRFFARETPLEDTATNNQGLDATGGEKGVDDRNRTASDAETGARGQRREWPAAGQPHAGWQIPITGFPCSRCKAGFEDSESLRSHEDWHMAKDLEGEERVRPAFADRRPTSRGSVRKGGGASSRRGRGGKLEQGQKRLQFG</sequence>
<dbReference type="OrthoDB" id="5723at2759"/>
<dbReference type="GO" id="GO:0035861">
    <property type="term" value="C:site of double-strand break"/>
    <property type="evidence" value="ECO:0007669"/>
    <property type="project" value="TreeGrafter"/>
</dbReference>
<dbReference type="FunFam" id="1.10.150.20:FF:000014">
    <property type="entry name" value="Polymerase (DNA directed), eta"/>
    <property type="match status" value="1"/>
</dbReference>
<dbReference type="InterPro" id="IPR043128">
    <property type="entry name" value="Rev_trsase/Diguanyl_cyclase"/>
</dbReference>
<evidence type="ECO:0000259" key="16">
    <source>
        <dbReference type="PROSITE" id="PS51907"/>
    </source>
</evidence>
<dbReference type="GO" id="GO:0070987">
    <property type="term" value="P:error-free translesion synthesis"/>
    <property type="evidence" value="ECO:0007669"/>
    <property type="project" value="UniProtKB-ARBA"/>
</dbReference>
<evidence type="ECO:0000256" key="1">
    <source>
        <dbReference type="ARBA" id="ARBA00004123"/>
    </source>
</evidence>
<protein>
    <recommendedName>
        <fullName evidence="11">DNA polymerase eta</fullName>
    </recommendedName>
</protein>
<evidence type="ECO:0000259" key="14">
    <source>
        <dbReference type="PROSITE" id="PS50157"/>
    </source>
</evidence>
<dbReference type="STRING" id="45235.A0A2K3QA49"/>
<evidence type="ECO:0000256" key="13">
    <source>
        <dbReference type="SAM" id="MobiDB-lite"/>
    </source>
</evidence>
<dbReference type="Pfam" id="PF11799">
    <property type="entry name" value="IMS_C"/>
    <property type="match status" value="1"/>
</dbReference>
<keyword evidence="7" id="KW-0862">Zinc</keyword>
<evidence type="ECO:0000256" key="5">
    <source>
        <dbReference type="ARBA" id="ARBA00022763"/>
    </source>
</evidence>
<name>A0A2K3QA49_9HYPO</name>
<dbReference type="InterPro" id="IPR017961">
    <property type="entry name" value="DNA_pol_Y-fam_little_finger"/>
</dbReference>
<evidence type="ECO:0000256" key="4">
    <source>
        <dbReference type="ARBA" id="ARBA00022723"/>
    </source>
</evidence>
<gene>
    <name evidence="17" type="ORF">TCAP_05609</name>
</gene>
<dbReference type="InterPro" id="IPR043502">
    <property type="entry name" value="DNA/RNA_pol_sf"/>
</dbReference>
<evidence type="ECO:0000256" key="7">
    <source>
        <dbReference type="ARBA" id="ARBA00022833"/>
    </source>
</evidence>
<feature type="compositionally biased region" description="Basic and acidic residues" evidence="13">
    <location>
        <begin position="613"/>
        <end position="630"/>
    </location>
</feature>
<dbReference type="SUPFAM" id="SSF56672">
    <property type="entry name" value="DNA/RNA polymerases"/>
    <property type="match status" value="1"/>
</dbReference>
<feature type="domain" description="UBZ3-type" evidence="16">
    <location>
        <begin position="583"/>
        <end position="618"/>
    </location>
</feature>
<evidence type="ECO:0000313" key="17">
    <source>
        <dbReference type="EMBL" id="PNY24436.1"/>
    </source>
</evidence>
<dbReference type="GO" id="GO:0005657">
    <property type="term" value="C:replication fork"/>
    <property type="evidence" value="ECO:0007669"/>
    <property type="project" value="UniProtKB-ARBA"/>
</dbReference>
<evidence type="ECO:0000256" key="3">
    <source>
        <dbReference type="ARBA" id="ARBA00022679"/>
    </source>
</evidence>
<dbReference type="Gene3D" id="3.30.1490.100">
    <property type="entry name" value="DNA polymerase, Y-family, little finger domain"/>
    <property type="match status" value="1"/>
</dbReference>
<keyword evidence="5" id="KW-0227">DNA damage</keyword>
<dbReference type="Pfam" id="PF00817">
    <property type="entry name" value="IMS"/>
    <property type="match status" value="1"/>
</dbReference>
<dbReference type="Pfam" id="PF21704">
    <property type="entry name" value="POLH-Rev1_HhH"/>
    <property type="match status" value="1"/>
</dbReference>
<dbReference type="Pfam" id="PF18439">
    <property type="entry name" value="zf_UBZ"/>
    <property type="match status" value="1"/>
</dbReference>
<dbReference type="InterPro" id="IPR036775">
    <property type="entry name" value="DNA_pol_Y-fam_lit_finger_sf"/>
</dbReference>
<evidence type="ECO:0000256" key="12">
    <source>
        <dbReference type="PROSITE-ProRule" id="PRU00042"/>
    </source>
</evidence>
<dbReference type="GO" id="GO:0042276">
    <property type="term" value="P:error-prone translesion synthesis"/>
    <property type="evidence" value="ECO:0007669"/>
    <property type="project" value="TreeGrafter"/>
</dbReference>
<dbReference type="InterPro" id="IPR052230">
    <property type="entry name" value="DNA_polymerase_eta"/>
</dbReference>